<dbReference type="AlphaFoldDB" id="A0A1M6N921"/>
<reference evidence="4" key="1">
    <citation type="submission" date="2016-11" db="EMBL/GenBank/DDBJ databases">
        <authorList>
            <person name="Varghese N."/>
            <person name="Submissions S."/>
        </authorList>
    </citation>
    <scope>NUCLEOTIDE SEQUENCE [LARGE SCALE GENOMIC DNA]</scope>
    <source>
        <strain evidence="4">DSM 26349</strain>
    </source>
</reference>
<dbReference type="Pfam" id="PF20584">
    <property type="entry name" value="DUF6787"/>
    <property type="match status" value="1"/>
</dbReference>
<accession>A0A1M6N921</accession>
<dbReference type="OrthoDB" id="1151370at2"/>
<sequence length="103" mass="12434">MKKLKERWNLKSNGQLFIVFLVFAITGSSAAKLAAPVTDFFQITKEMGWYVYWPFRILIIFPVYQVLLVFFGWVFGQFEFFWWFEKKMLRSMKLGFLLKKEEP</sequence>
<keyword evidence="1" id="KW-0812">Transmembrane</keyword>
<proteinExistence type="predicted"/>
<keyword evidence="1" id="KW-0472">Membrane</keyword>
<dbReference type="STRING" id="797419.SAMN05216556_1317"/>
<keyword evidence="1" id="KW-1133">Transmembrane helix</keyword>
<evidence type="ECO:0000259" key="2">
    <source>
        <dbReference type="Pfam" id="PF20584"/>
    </source>
</evidence>
<organism evidence="3 4">
    <name type="scientific">Aequorivita viscosa</name>
    <dbReference type="NCBI Taxonomy" id="797419"/>
    <lineage>
        <taxon>Bacteria</taxon>
        <taxon>Pseudomonadati</taxon>
        <taxon>Bacteroidota</taxon>
        <taxon>Flavobacteriia</taxon>
        <taxon>Flavobacteriales</taxon>
        <taxon>Flavobacteriaceae</taxon>
        <taxon>Aequorivita</taxon>
    </lineage>
</organism>
<dbReference type="RefSeq" id="WP_073221526.1">
    <property type="nucleotide sequence ID" value="NZ_FNNS01000031.1"/>
</dbReference>
<dbReference type="Proteomes" id="UP000184172">
    <property type="component" value="Unassembled WGS sequence"/>
</dbReference>
<protein>
    <recommendedName>
        <fullName evidence="2">DUF6787 domain-containing protein</fullName>
    </recommendedName>
</protein>
<evidence type="ECO:0000313" key="3">
    <source>
        <dbReference type="EMBL" id="SHJ92137.1"/>
    </source>
</evidence>
<feature type="transmembrane region" description="Helical" evidence="1">
    <location>
        <begin position="58"/>
        <end position="84"/>
    </location>
</feature>
<name>A0A1M6N921_9FLAO</name>
<evidence type="ECO:0000256" key="1">
    <source>
        <dbReference type="SAM" id="Phobius"/>
    </source>
</evidence>
<gene>
    <name evidence="3" type="ORF">SAMN04487908_13217</name>
</gene>
<feature type="domain" description="DUF6787" evidence="2">
    <location>
        <begin position="18"/>
        <end position="96"/>
    </location>
</feature>
<dbReference type="EMBL" id="FQYV01000032">
    <property type="protein sequence ID" value="SHJ92137.1"/>
    <property type="molecule type" value="Genomic_DNA"/>
</dbReference>
<keyword evidence="4" id="KW-1185">Reference proteome</keyword>
<dbReference type="InterPro" id="IPR046714">
    <property type="entry name" value="DUF6787"/>
</dbReference>
<evidence type="ECO:0000313" key="4">
    <source>
        <dbReference type="Proteomes" id="UP000184172"/>
    </source>
</evidence>